<dbReference type="PANTHER" id="PTHR11455:SF9">
    <property type="entry name" value="CRYPTOCHROME CIRCADIAN CLOCK 5 ISOFORM X1"/>
    <property type="match status" value="1"/>
</dbReference>
<proteinExistence type="inferred from homology"/>
<dbReference type="InterPro" id="IPR018394">
    <property type="entry name" value="DNA_photolyase_1_CS_C"/>
</dbReference>
<protein>
    <recommendedName>
        <fullName evidence="3">Deoxyribodipyrimidine photo-lyase</fullName>
        <ecNumber evidence="2">4.1.99.3</ecNumber>
    </recommendedName>
</protein>
<feature type="site" description="Electron transfer via tryptophanyl radical" evidence="9">
    <location>
        <position position="378"/>
    </location>
</feature>
<dbReference type="EMBL" id="BJYF01000018">
    <property type="protein sequence ID" value="GEN60461.1"/>
    <property type="molecule type" value="Genomic_DNA"/>
</dbReference>
<evidence type="ECO:0000256" key="3">
    <source>
        <dbReference type="ARBA" id="ARBA00014046"/>
    </source>
</evidence>
<evidence type="ECO:0000256" key="2">
    <source>
        <dbReference type="ARBA" id="ARBA00013149"/>
    </source>
</evidence>
<dbReference type="GO" id="GO:0009416">
    <property type="term" value="P:response to light stimulus"/>
    <property type="evidence" value="ECO:0007669"/>
    <property type="project" value="TreeGrafter"/>
</dbReference>
<feature type="binding site" evidence="8">
    <location>
        <position position="219"/>
    </location>
    <ligand>
        <name>FAD</name>
        <dbReference type="ChEBI" id="CHEBI:57692"/>
    </ligand>
</feature>
<dbReference type="Gene3D" id="3.40.50.620">
    <property type="entry name" value="HUPs"/>
    <property type="match status" value="1"/>
</dbReference>
<dbReference type="InterPro" id="IPR005101">
    <property type="entry name" value="Cryptochr/Photolyase_FAD-bd"/>
</dbReference>
<dbReference type="Gene3D" id="1.25.40.80">
    <property type="match status" value="1"/>
</dbReference>
<evidence type="ECO:0000256" key="8">
    <source>
        <dbReference type="PIRSR" id="PIRSR602081-1"/>
    </source>
</evidence>
<comment type="caution">
    <text evidence="12">The sequence shown here is derived from an EMBL/GenBank/DDBJ whole genome shotgun (WGS) entry which is preliminary data.</text>
</comment>
<dbReference type="STRING" id="1120919.GCA_000429165_02433"/>
<dbReference type="InterPro" id="IPR006050">
    <property type="entry name" value="DNA_photolyase_N"/>
</dbReference>
<evidence type="ECO:0000256" key="5">
    <source>
        <dbReference type="ARBA" id="ARBA00022827"/>
    </source>
</evidence>
<dbReference type="InterPro" id="IPR014729">
    <property type="entry name" value="Rossmann-like_a/b/a_fold"/>
</dbReference>
<dbReference type="InterPro" id="IPR002081">
    <property type="entry name" value="Cryptochrome/DNA_photolyase_1"/>
</dbReference>
<comment type="cofactor">
    <cofactor evidence="1">
        <name>(6R)-5,10-methylene-5,6,7,8-tetrahydrofolate</name>
        <dbReference type="ChEBI" id="CHEBI:15636"/>
    </cofactor>
</comment>
<dbReference type="PANTHER" id="PTHR11455">
    <property type="entry name" value="CRYPTOCHROME"/>
    <property type="match status" value="1"/>
</dbReference>
<sequence>MNDKPAIVWLREDFRLADNAALTAATQTGAPLLLIHIRPERPYGMTAVDWFREKTLAHFNVDLRSLGGKVHVFAGDSARLLPEIAARVGAAAVFWNRRYDPVGREIDAGLKREFAPCGTEAHSFAGALLHEPWTVKNRVGQPFKIFSAYWRAACEAGSPRPPLPAPRELKFFTEPVTGAQEEQLPWPAWTSSLDAHHKFGEAAAQDRLVRFIADDLGHYEDERDFPDRDATSGLSPYLRVGQISPRQVWNAVSDASVNPAHAAARAKFLAELGWREFAWSVLWEHPGLADHALRQEFEGLPWRTDPSGLEAWKRGRTGYPLVDAGMRELWRSGVMHNRVRMVAASFLVKHLLIDWRLGEQWFAETLADYDPASNALNWQWCAGTGADSAPFFRIMNPVLQSRKFDPSGVYIRRWVPELKSVSDKDIHAPWESPGGLPANYPLPIVDHAAARRRALAAWDGVRGGDGQA</sequence>
<dbReference type="GO" id="GO:0003904">
    <property type="term" value="F:deoxyribodipyrimidine photo-lyase activity"/>
    <property type="evidence" value="ECO:0007669"/>
    <property type="project" value="UniProtKB-EC"/>
</dbReference>
<comment type="similarity">
    <text evidence="10">Belongs to the DNA photolyase family.</text>
</comment>
<feature type="site" description="Electron transfer via tryptophanyl radical" evidence="9">
    <location>
        <position position="355"/>
    </location>
</feature>
<evidence type="ECO:0000256" key="7">
    <source>
        <dbReference type="ARBA" id="ARBA00033999"/>
    </source>
</evidence>
<dbReference type="InterPro" id="IPR036155">
    <property type="entry name" value="Crypto/Photolyase_N_sf"/>
</dbReference>
<dbReference type="EC" id="4.1.99.3" evidence="2"/>
<gene>
    <name evidence="12" type="ORF">ANI02nite_23450</name>
</gene>
<evidence type="ECO:0000259" key="11">
    <source>
        <dbReference type="PROSITE" id="PS51645"/>
    </source>
</evidence>
<evidence type="ECO:0000256" key="10">
    <source>
        <dbReference type="RuleBase" id="RU004182"/>
    </source>
</evidence>
<keyword evidence="12" id="KW-0456">Lyase</keyword>
<dbReference type="PROSITE" id="PS00394">
    <property type="entry name" value="DNA_PHOTOLYASES_1_1"/>
    <property type="match status" value="1"/>
</dbReference>
<evidence type="ECO:0000256" key="1">
    <source>
        <dbReference type="ARBA" id="ARBA00001932"/>
    </source>
</evidence>
<keyword evidence="4 8" id="KW-0285">Flavoprotein</keyword>
<dbReference type="Proteomes" id="UP000321635">
    <property type="component" value="Unassembled WGS sequence"/>
</dbReference>
<dbReference type="SUPFAM" id="SSF48173">
    <property type="entry name" value="Cryptochrome/photolyase FAD-binding domain"/>
    <property type="match status" value="1"/>
</dbReference>
<dbReference type="PROSITE" id="PS51645">
    <property type="entry name" value="PHR_CRY_ALPHA_BETA"/>
    <property type="match status" value="1"/>
</dbReference>
<dbReference type="GO" id="GO:0003677">
    <property type="term" value="F:DNA binding"/>
    <property type="evidence" value="ECO:0007669"/>
    <property type="project" value="TreeGrafter"/>
</dbReference>
<organism evidence="12 13">
    <name type="scientific">Acetobacter nitrogenifigens DSM 23921 = NBRC 105050</name>
    <dbReference type="NCBI Taxonomy" id="1120919"/>
    <lineage>
        <taxon>Bacteria</taxon>
        <taxon>Pseudomonadati</taxon>
        <taxon>Pseudomonadota</taxon>
        <taxon>Alphaproteobacteria</taxon>
        <taxon>Acetobacterales</taxon>
        <taxon>Acetobacteraceae</taxon>
        <taxon>Acetobacter</taxon>
    </lineage>
</organism>
<dbReference type="GO" id="GO:0071949">
    <property type="term" value="F:FAD binding"/>
    <property type="evidence" value="ECO:0007669"/>
    <property type="project" value="TreeGrafter"/>
</dbReference>
<evidence type="ECO:0000256" key="4">
    <source>
        <dbReference type="ARBA" id="ARBA00022630"/>
    </source>
</evidence>
<dbReference type="SUPFAM" id="SSF52425">
    <property type="entry name" value="Cryptochrome/photolyase, N-terminal domain"/>
    <property type="match status" value="1"/>
</dbReference>
<dbReference type="InterPro" id="IPR036134">
    <property type="entry name" value="Crypto/Photolyase_FAD-like_sf"/>
</dbReference>
<feature type="domain" description="Photolyase/cryptochrome alpha/beta" evidence="11">
    <location>
        <begin position="4"/>
        <end position="129"/>
    </location>
</feature>
<reference evidence="12 13" key="1">
    <citation type="submission" date="2019-07" db="EMBL/GenBank/DDBJ databases">
        <title>Whole genome shotgun sequence of Acetobacter nitrogenifigens NBRC 105050.</title>
        <authorList>
            <person name="Hosoyama A."/>
            <person name="Uohara A."/>
            <person name="Ohji S."/>
            <person name="Ichikawa N."/>
        </authorList>
    </citation>
    <scope>NUCLEOTIDE SEQUENCE [LARGE SCALE GENOMIC DNA]</scope>
    <source>
        <strain evidence="12 13">NBRC 105050</strain>
    </source>
</reference>
<dbReference type="GO" id="GO:0000719">
    <property type="term" value="P:photoreactive repair"/>
    <property type="evidence" value="ECO:0007669"/>
    <property type="project" value="UniProtKB-ARBA"/>
</dbReference>
<evidence type="ECO:0000256" key="6">
    <source>
        <dbReference type="ARBA" id="ARBA00022991"/>
    </source>
</evidence>
<dbReference type="AlphaFoldDB" id="A0A511XC59"/>
<comment type="catalytic activity">
    <reaction evidence="7">
        <text>cyclobutadipyrimidine (in DNA) = 2 pyrimidine residues (in DNA).</text>
        <dbReference type="EC" id="4.1.99.3"/>
    </reaction>
</comment>
<dbReference type="Pfam" id="PF03441">
    <property type="entry name" value="FAD_binding_7"/>
    <property type="match status" value="1"/>
</dbReference>
<feature type="site" description="Electron transfer via tryptophanyl radical" evidence="9">
    <location>
        <position position="302"/>
    </location>
</feature>
<keyword evidence="6 10" id="KW-0157">Chromophore</keyword>
<feature type="binding site" evidence="8">
    <location>
        <position position="268"/>
    </location>
    <ligand>
        <name>FAD</name>
        <dbReference type="ChEBI" id="CHEBI:57692"/>
    </ligand>
</feature>
<dbReference type="RefSeq" id="WP_026398115.1">
    <property type="nucleotide sequence ID" value="NZ_AUBI01000009.1"/>
</dbReference>
<feature type="binding site" evidence="8">
    <location>
        <begin position="368"/>
        <end position="370"/>
    </location>
    <ligand>
        <name>FAD</name>
        <dbReference type="ChEBI" id="CHEBI:57692"/>
    </ligand>
</feature>
<name>A0A511XC59_9PROT</name>
<dbReference type="Pfam" id="PF00875">
    <property type="entry name" value="DNA_photolyase"/>
    <property type="match status" value="1"/>
</dbReference>
<comment type="cofactor">
    <cofactor evidence="8">
        <name>FAD</name>
        <dbReference type="ChEBI" id="CHEBI:57692"/>
    </cofactor>
    <text evidence="8">Binds 1 FAD per subunit.</text>
</comment>
<keyword evidence="5 8" id="KW-0274">FAD</keyword>
<dbReference type="FunFam" id="1.10.579.10:FF:000003">
    <property type="entry name" value="Deoxyribodipyrimidine photo-lyase"/>
    <property type="match status" value="1"/>
</dbReference>
<feature type="binding site" evidence="8">
    <location>
        <begin position="231"/>
        <end position="235"/>
    </location>
    <ligand>
        <name>FAD</name>
        <dbReference type="ChEBI" id="CHEBI:57692"/>
    </ligand>
</feature>
<dbReference type="OrthoDB" id="9772484at2"/>
<dbReference type="PROSITE" id="PS00691">
    <property type="entry name" value="DNA_PHOTOLYASES_1_2"/>
    <property type="match status" value="1"/>
</dbReference>
<keyword evidence="13" id="KW-1185">Reference proteome</keyword>
<accession>A0A511XC59</accession>
<evidence type="ECO:0000313" key="12">
    <source>
        <dbReference type="EMBL" id="GEN60461.1"/>
    </source>
</evidence>
<evidence type="ECO:0000313" key="13">
    <source>
        <dbReference type="Proteomes" id="UP000321635"/>
    </source>
</evidence>
<dbReference type="PRINTS" id="PR00147">
    <property type="entry name" value="DNAPHOTLYASE"/>
</dbReference>
<dbReference type="Gene3D" id="1.10.579.10">
    <property type="entry name" value="DNA Cyclobutane Dipyrimidine Photolyase, subunit A, domain 3"/>
    <property type="match status" value="1"/>
</dbReference>
<evidence type="ECO:0000256" key="9">
    <source>
        <dbReference type="PIRSR" id="PIRSR602081-2"/>
    </source>
</evidence>